<name>L2GNG1_VITCO</name>
<gene>
    <name evidence="4" type="ORF">VICG_00532</name>
</gene>
<dbReference type="Gene3D" id="1.25.10.10">
    <property type="entry name" value="Leucine-rich Repeat Variant"/>
    <property type="match status" value="1"/>
</dbReference>
<evidence type="ECO:0000313" key="4">
    <source>
        <dbReference type="EMBL" id="ELA42433.1"/>
    </source>
</evidence>
<accession>L2GNG1</accession>
<evidence type="ECO:0000259" key="3">
    <source>
        <dbReference type="Pfam" id="PF17781"/>
    </source>
</evidence>
<keyword evidence="2" id="KW-0647">Proteasome</keyword>
<dbReference type="SUPFAM" id="SSF48371">
    <property type="entry name" value="ARM repeat"/>
    <property type="match status" value="1"/>
</dbReference>
<dbReference type="Proteomes" id="UP000011082">
    <property type="component" value="Unassembled WGS sequence"/>
</dbReference>
<dbReference type="InterPro" id="IPR040892">
    <property type="entry name" value="RPN1_N"/>
</dbReference>
<dbReference type="RefSeq" id="XP_007603984.1">
    <property type="nucleotide sequence ID" value="XM_007603922.1"/>
</dbReference>
<dbReference type="GO" id="GO:0034515">
    <property type="term" value="C:proteasome storage granule"/>
    <property type="evidence" value="ECO:0007669"/>
    <property type="project" value="TreeGrafter"/>
</dbReference>
<dbReference type="GeneID" id="19881249"/>
<dbReference type="VEuPathDB" id="MicrosporidiaDB:VICG_00532"/>
<dbReference type="STRING" id="993615.L2GNG1"/>
<dbReference type="GO" id="GO:0005634">
    <property type="term" value="C:nucleus"/>
    <property type="evidence" value="ECO:0007669"/>
    <property type="project" value="TreeGrafter"/>
</dbReference>
<dbReference type="GO" id="GO:0043161">
    <property type="term" value="P:proteasome-mediated ubiquitin-dependent protein catabolic process"/>
    <property type="evidence" value="ECO:0007669"/>
    <property type="project" value="TreeGrafter"/>
</dbReference>
<dbReference type="PANTHER" id="PTHR10943:SF1">
    <property type="entry name" value="26S PROTEASOME NON-ATPASE REGULATORY SUBUNIT 2"/>
    <property type="match status" value="1"/>
</dbReference>
<dbReference type="OMA" id="LNYRMIG"/>
<organism evidence="4 5">
    <name type="scientific">Vittaforma corneae (strain ATCC 50505)</name>
    <name type="common">Microsporidian parasite</name>
    <name type="synonym">Nosema corneum</name>
    <dbReference type="NCBI Taxonomy" id="993615"/>
    <lineage>
        <taxon>Eukaryota</taxon>
        <taxon>Fungi</taxon>
        <taxon>Fungi incertae sedis</taxon>
        <taxon>Microsporidia</taxon>
        <taxon>Nosematidae</taxon>
        <taxon>Vittaforma</taxon>
    </lineage>
</organism>
<dbReference type="GO" id="GO:0008540">
    <property type="term" value="C:proteasome regulatory particle, base subcomplex"/>
    <property type="evidence" value="ECO:0007669"/>
    <property type="project" value="TreeGrafter"/>
</dbReference>
<dbReference type="InParanoid" id="L2GNG1"/>
<evidence type="ECO:0000313" key="5">
    <source>
        <dbReference type="Proteomes" id="UP000011082"/>
    </source>
</evidence>
<sequence>MESSDLNVIVARIQDPDPEIQFSALKTLHSFISSAQGSVGFKQQDLYDRIDEFAKIVENLDGDNKKYLYDLISVMNLFHNDQNILRFRLKGSFIPISEWGLQYVRKLVCCILDVINQKLEIEDYTSLIDPISEFLFHHNAEIEAIDFIFEVSFVSQKVEVSEGRNRSFAGDFVDLIFKYMDKDNEERITLYLEEMDRFYTIDNIMLKLYKNNPSKLLVYLLRLNRKSDAVEYVCSLSNTPYYRQCLFILARNNIYFKENDGETERILSNSFLSENFFDVASSLELLPSQKLEYIFKSLDKEKTEAAAIANALVHFAYCRDPVFFPSTDDYKVKQDLVDHLKANESISVLASVGLINSYSHEKVIEYYSSLIYEKASAGAILALTIASQRHHDLDFENINLLIPLLSSSKKNDVLAAMLGIAVLYSASSSQAAYDAVFPLLSSPDSEIALFAIFILGSIFAGTCDEGVITSCVDIYNEIKNDSSFCNLSVLGISLILMKHPEAVNCSFFSKLDNYTKILSFGLMNMGSGNPKIVDEILTDAFTGDTDALLESLGLISSCIVALGDGIATSLLDRICNSSLLLDSSHLRHVFPLCLALLYPSNPRSEVIDALEKSLSSGETDCNSLFSLGIVGAGTRSSRILRVFDTNYNNIYKDSRAVSALVISQGLINLGKGLFTLSPFYYEKTVIADKPIIGLLTVLFLFFDQTLFPDFSYLCYILSMSISPKYVSGYEGSCRVGKPVDIVGLTGKPNKLSGAVIHTLPIVLNTNERAEVNDEVLTSYIEDVLIKKDK</sequence>
<dbReference type="OrthoDB" id="10252509at2759"/>
<dbReference type="FunCoup" id="L2GNG1">
    <property type="interactions" value="295"/>
</dbReference>
<dbReference type="PANTHER" id="PTHR10943">
    <property type="entry name" value="26S PROTEASOME NON-ATPASE REGULATORY SUBUNIT"/>
    <property type="match status" value="1"/>
</dbReference>
<reference evidence="5" key="1">
    <citation type="submission" date="2011-05" db="EMBL/GenBank/DDBJ databases">
        <title>The genome sequence of Vittaforma corneae strain ATCC 50505.</title>
        <authorList>
            <consortium name="The Broad Institute Genome Sequencing Platform"/>
            <person name="Cuomo C."/>
            <person name="Didier E."/>
            <person name="Bowers L."/>
            <person name="Young S.K."/>
            <person name="Zeng Q."/>
            <person name="Gargeya S."/>
            <person name="Fitzgerald M."/>
            <person name="Haas B."/>
            <person name="Abouelleil A."/>
            <person name="Alvarado L."/>
            <person name="Arachchi H.M."/>
            <person name="Berlin A."/>
            <person name="Chapman S.B."/>
            <person name="Gearin G."/>
            <person name="Goldberg J."/>
            <person name="Griggs A."/>
            <person name="Gujja S."/>
            <person name="Hansen M."/>
            <person name="Heiman D."/>
            <person name="Howarth C."/>
            <person name="Larimer J."/>
            <person name="Lui A."/>
            <person name="MacDonald P.J.P."/>
            <person name="McCowen C."/>
            <person name="Montmayeur A."/>
            <person name="Murphy C."/>
            <person name="Neiman D."/>
            <person name="Pearson M."/>
            <person name="Priest M."/>
            <person name="Roberts A."/>
            <person name="Saif S."/>
            <person name="Shea T."/>
            <person name="Sisk P."/>
            <person name="Stolte C."/>
            <person name="Sykes S."/>
            <person name="Wortman J."/>
            <person name="Nusbaum C."/>
            <person name="Birren B."/>
        </authorList>
    </citation>
    <scope>NUCLEOTIDE SEQUENCE [LARGE SCALE GENOMIC DNA]</scope>
    <source>
        <strain evidence="5">ATCC 50505</strain>
    </source>
</reference>
<evidence type="ECO:0000256" key="2">
    <source>
        <dbReference type="ARBA" id="ARBA00022942"/>
    </source>
</evidence>
<keyword evidence="1" id="KW-0677">Repeat</keyword>
<feature type="domain" description="RPN1 N-terminal" evidence="3">
    <location>
        <begin position="6"/>
        <end position="297"/>
    </location>
</feature>
<dbReference type="Pfam" id="PF17781">
    <property type="entry name" value="RPN1_RPN2_N"/>
    <property type="match status" value="1"/>
</dbReference>
<dbReference type="EMBL" id="JH370132">
    <property type="protein sequence ID" value="ELA42433.1"/>
    <property type="molecule type" value="Genomic_DNA"/>
</dbReference>
<protein>
    <recommendedName>
        <fullName evidence="3">RPN1 N-terminal domain-containing protein</fullName>
    </recommendedName>
</protein>
<keyword evidence="5" id="KW-1185">Reference proteome</keyword>
<dbReference type="HOGENOM" id="CLU_019273_0_0_1"/>
<evidence type="ECO:0000256" key="1">
    <source>
        <dbReference type="ARBA" id="ARBA00022737"/>
    </source>
</evidence>
<dbReference type="AlphaFoldDB" id="L2GNG1"/>
<proteinExistence type="predicted"/>
<dbReference type="InterPro" id="IPR016024">
    <property type="entry name" value="ARM-type_fold"/>
</dbReference>
<dbReference type="InterPro" id="IPR011989">
    <property type="entry name" value="ARM-like"/>
</dbReference>